<dbReference type="AlphaFoldDB" id="M4VHV8"/>
<dbReference type="PANTHER" id="PTHR48084">
    <property type="entry name" value="2-OXOGLUTARATE OXIDOREDUCTASE SUBUNIT KORB-RELATED"/>
    <property type="match status" value="1"/>
</dbReference>
<dbReference type="PROSITE" id="PS51379">
    <property type="entry name" value="4FE4S_FER_2"/>
    <property type="match status" value="1"/>
</dbReference>
<protein>
    <submittedName>
        <fullName evidence="3">Indolepyruvate ferredoxin oxidoreductase, alpha and beta subunits</fullName>
    </submittedName>
</protein>
<dbReference type="EMBL" id="CP003538">
    <property type="protein sequence ID" value="AGH97631.1"/>
    <property type="molecule type" value="Genomic_DNA"/>
</dbReference>
<feature type="domain" description="4Fe-4S ferredoxin-type" evidence="2">
    <location>
        <begin position="630"/>
        <end position="662"/>
    </location>
</feature>
<organism evidence="3 4">
    <name type="scientific">Micavibrio aeruginosavorus EPB</name>
    <dbReference type="NCBI Taxonomy" id="349215"/>
    <lineage>
        <taxon>Bacteria</taxon>
        <taxon>Pseudomonadati</taxon>
        <taxon>Bdellovibrionota</taxon>
        <taxon>Bdellovibrionia</taxon>
        <taxon>Bdellovibrionales</taxon>
        <taxon>Pseudobdellovibrionaceae</taxon>
        <taxon>Micavibrio</taxon>
    </lineage>
</organism>
<reference evidence="3 4" key="1">
    <citation type="journal article" date="2013" name="ISME J.">
        <title>By their genes ye shall know them: genomic signatures of predatory bacteria.</title>
        <authorList>
            <person name="Pasternak Z."/>
            <person name="Pietrokovski S."/>
            <person name="Rotem O."/>
            <person name="Gophna U."/>
            <person name="Lurie-Weinberger M.N."/>
            <person name="Jurkevitch E."/>
        </authorList>
    </citation>
    <scope>NUCLEOTIDE SEQUENCE [LARGE SCALE GENOMIC DNA]</scope>
    <source>
        <strain evidence="3">EPB</strain>
    </source>
</reference>
<dbReference type="SUPFAM" id="SSF53323">
    <property type="entry name" value="Pyruvate-ferredoxin oxidoreductase, PFOR, domain III"/>
    <property type="match status" value="1"/>
</dbReference>
<dbReference type="PANTHER" id="PTHR48084:SF3">
    <property type="entry name" value="SUBUNIT OF PYRUVATE:FLAVODOXIN OXIDOREDUCTASE"/>
    <property type="match status" value="1"/>
</dbReference>
<evidence type="ECO:0000256" key="1">
    <source>
        <dbReference type="ARBA" id="ARBA00023002"/>
    </source>
</evidence>
<dbReference type="STRING" id="349215.A11S_808"/>
<dbReference type="SUPFAM" id="SSF52922">
    <property type="entry name" value="TK C-terminal domain-like"/>
    <property type="match status" value="1"/>
</dbReference>
<dbReference type="Pfam" id="PF20169">
    <property type="entry name" value="DUF6537"/>
    <property type="match status" value="1"/>
</dbReference>
<dbReference type="SUPFAM" id="SSF52518">
    <property type="entry name" value="Thiamin diphosphate-binding fold (THDP-binding)"/>
    <property type="match status" value="2"/>
</dbReference>
<evidence type="ECO:0000259" key="2">
    <source>
        <dbReference type="PROSITE" id="PS51379"/>
    </source>
</evidence>
<keyword evidence="1" id="KW-0560">Oxidoreductase</keyword>
<gene>
    <name evidence="3" type="ORF">A11S_808</name>
</gene>
<dbReference type="Gene3D" id="3.40.50.970">
    <property type="match status" value="1"/>
</dbReference>
<name>M4VHV8_9BACT</name>
<dbReference type="Proteomes" id="UP000011932">
    <property type="component" value="Chromosome"/>
</dbReference>
<dbReference type="GO" id="GO:0016903">
    <property type="term" value="F:oxidoreductase activity, acting on the aldehyde or oxo group of donors"/>
    <property type="evidence" value="ECO:0007669"/>
    <property type="project" value="InterPro"/>
</dbReference>
<dbReference type="InterPro" id="IPR017896">
    <property type="entry name" value="4Fe4S_Fe-S-bd"/>
</dbReference>
<dbReference type="InterPro" id="IPR029061">
    <property type="entry name" value="THDP-binding"/>
</dbReference>
<dbReference type="InterPro" id="IPR046667">
    <property type="entry name" value="DUF6537"/>
</dbReference>
<dbReference type="InterPro" id="IPR051457">
    <property type="entry name" value="2-oxoacid:Fd_oxidoreductase"/>
</dbReference>
<dbReference type="Pfam" id="PF01558">
    <property type="entry name" value="POR"/>
    <property type="match status" value="1"/>
</dbReference>
<proteinExistence type="predicted"/>
<dbReference type="CDD" id="cd07034">
    <property type="entry name" value="TPP_PYR_PFOR_IOR-alpha_like"/>
    <property type="match status" value="1"/>
</dbReference>
<keyword evidence="3" id="KW-0670">Pyruvate</keyword>
<dbReference type="InterPro" id="IPR002880">
    <property type="entry name" value="Pyrv_Fd/Flavodoxin_OxRdtase_N"/>
</dbReference>
<dbReference type="InterPro" id="IPR002869">
    <property type="entry name" value="Pyrv_flavodox_OxRed_cen"/>
</dbReference>
<dbReference type="RefSeq" id="WP_015467181.1">
    <property type="nucleotide sequence ID" value="NC_020812.1"/>
</dbReference>
<dbReference type="OrthoDB" id="9803617at2"/>
<dbReference type="NCBIfam" id="NF009589">
    <property type="entry name" value="PRK13030.1"/>
    <property type="match status" value="1"/>
</dbReference>
<sequence>MAQALRKVSLKDKYELHEGVAYMSGLQALARIPLIQRQRDIAAGLNTAGFISGYRGSPLGGYDRELVRAQKYLDPLNVKFVPGVNEDLAATAVWGTQQVNLMPGAKVDGVFGIWYGKAPGVDRSGDVMRHASANGTAPKGGVLAIFGDDHACKSSTLSCQSDHALYAMQIPQLYPANIQEFVEYGLLGIAMSRYSGCWTAMKVTSETVETSGTVDLSHENREILIPDETEFQMPAGGVHIRLNDTPREIDFRLQNFKLFACHAFARKNKIDRVIWDSPKPRFGIITSGKSYADVRQALQDLGITEEIAQQIGLRVYKVGMTWPLEPIGIQNFVEGLEEILIVEEKREFIEYQLKQQVYNWEAGRRPPVIVGKYDEKGDVLLPLHNDQSVGLVARVIAQRIERFYRTDRINEALKFYEGYEAKEQGYVPPSLRRPWYCSGCPHNTSTKVPDGSFAMVGIGCHYMVQWMDRNSSLCTQMGGEGVPWIGSSPFSETKHIFANLGDGTYFHSGSLAIRASVAAKVNITYKILYNDAVAMTGGQHVDGDLPVWRVAQQVMSEGVAKAWILTEDMGRYKDRSQIPANVAVMGREWLPKIMQECRETPGTTIIIYDQTCAAEKRRRRKRGQYPDPAKRVVINQSVCEGCGDCSVQSNCIAVQPLETEYGRKRQINQSMCNKDFSCLKGFCPSFVTIEGGELRKNAPAKADDVFASIPMPHVPQMTGAYNVLVPGVGGTGVLTVGALLGMAAHLEGKCSAILDSTGLAQKGGEVLSHVRLAPEQDMLHNGHIIAGGTDLLLACDIVSAVGKAAHETLNADKTIAVANIDNTPVAAFVLDNQMDFKNDDIRAELIAATKTQYFVDATLATGVLLGDEMGTNVFMMGYAWQKGLIPVGFEAIERAIELNGVSIDDNKKAFAFGRLAAHNPALMDEMVAAARGPLGEEGMSKTLEDIIAKRVAYLTDYQDAAYANRYLNAVKRFDAWPELKEAVAKNYHKLLAYKDEYEVARLYTNGDFIKSVQAQFTGNYKLTFNLAPPIMEQTDPATGRPKKRTFGPWMMGALRLLAKFKGLRGTAFDPFGHLKDRKEERALIAEYEAMMDAVLAAVNNDNAALCRDILALPDMVRGYGPVKDGNIKTFRGQKAVLLTRLRGGAGAKPETRAAA</sequence>
<dbReference type="PATRIC" id="fig|349215.9.peg.794"/>
<dbReference type="InterPro" id="IPR009014">
    <property type="entry name" value="Transketo_C/PFOR_II"/>
</dbReference>
<dbReference type="HOGENOM" id="CLU_009166_1_0_5"/>
<dbReference type="NCBIfam" id="NF009588">
    <property type="entry name" value="PRK13029.1"/>
    <property type="match status" value="1"/>
</dbReference>
<accession>M4VHV8</accession>
<dbReference type="KEGG" id="man:A11S_808"/>
<dbReference type="Gene3D" id="3.40.920.10">
    <property type="entry name" value="Pyruvate-ferredoxin oxidoreductase, PFOR, domain III"/>
    <property type="match status" value="1"/>
</dbReference>
<dbReference type="InterPro" id="IPR019752">
    <property type="entry name" value="Pyrv/ketoisovalerate_OxRed_cat"/>
</dbReference>
<evidence type="ECO:0000313" key="4">
    <source>
        <dbReference type="Proteomes" id="UP000011932"/>
    </source>
</evidence>
<evidence type="ECO:0000313" key="3">
    <source>
        <dbReference type="EMBL" id="AGH97631.1"/>
    </source>
</evidence>